<evidence type="ECO:0000256" key="1">
    <source>
        <dbReference type="SAM" id="SignalP"/>
    </source>
</evidence>
<feature type="signal peptide" evidence="1">
    <location>
        <begin position="1"/>
        <end position="15"/>
    </location>
</feature>
<organism evidence="2 3">
    <name type="scientific">Elsinoe batatas</name>
    <dbReference type="NCBI Taxonomy" id="2601811"/>
    <lineage>
        <taxon>Eukaryota</taxon>
        <taxon>Fungi</taxon>
        <taxon>Dikarya</taxon>
        <taxon>Ascomycota</taxon>
        <taxon>Pezizomycotina</taxon>
        <taxon>Dothideomycetes</taxon>
        <taxon>Dothideomycetidae</taxon>
        <taxon>Myriangiales</taxon>
        <taxon>Elsinoaceae</taxon>
        <taxon>Elsinoe</taxon>
    </lineage>
</organism>
<dbReference type="Proteomes" id="UP000809789">
    <property type="component" value="Unassembled WGS sequence"/>
</dbReference>
<dbReference type="OrthoDB" id="3643156at2759"/>
<gene>
    <name evidence="2" type="ORF">KVT40_002740</name>
</gene>
<evidence type="ECO:0000313" key="2">
    <source>
        <dbReference type="EMBL" id="KAG8628875.1"/>
    </source>
</evidence>
<dbReference type="AlphaFoldDB" id="A0A8K0PE65"/>
<comment type="caution">
    <text evidence="2">The sequence shown here is derived from an EMBL/GenBank/DDBJ whole genome shotgun (WGS) entry which is preliminary data.</text>
</comment>
<evidence type="ECO:0000313" key="3">
    <source>
        <dbReference type="Proteomes" id="UP000809789"/>
    </source>
</evidence>
<feature type="chain" id="PRO_5035446963" evidence="1">
    <location>
        <begin position="16"/>
        <end position="296"/>
    </location>
</feature>
<sequence length="296" mass="33561">MLLYSLFVLISLTSCRIVHPPGNRQLVFKGNHQQIADTDSEKIAPGVGFDLTAFYGTASVSYANGTRLPIAKVDTMARSRELWLRLALESSKHVAIEDEIKDRPRQDLRSLRKRLGLPSSSDVGIIAEMIIALRDRTSTFLGHNMNFVVVTIPKLPGVYSEDIRDAIEYAGLRSTKVWFFDHLSYEATASYAGYRLGLYESWTQPEICLRETNACPREEVFTVLYTREALTLATSYVKAAYYLFPPDYFNRLDFELGSGKLESLSAAGEERYWEALRRRLWIFLSGRSGLVSMGSW</sequence>
<reference evidence="2" key="1">
    <citation type="submission" date="2021-07" db="EMBL/GenBank/DDBJ databases">
        <title>Elsinoe batatas strain:CRI-CJ2 Genome sequencing and assembly.</title>
        <authorList>
            <person name="Huang L."/>
        </authorList>
    </citation>
    <scope>NUCLEOTIDE SEQUENCE</scope>
    <source>
        <strain evidence="2">CRI-CJ2</strain>
    </source>
</reference>
<protein>
    <submittedName>
        <fullName evidence="2">Uncharacterized protein</fullName>
    </submittedName>
</protein>
<keyword evidence="3" id="KW-1185">Reference proteome</keyword>
<accession>A0A8K0PE65</accession>
<name>A0A8K0PE65_9PEZI</name>
<proteinExistence type="predicted"/>
<dbReference type="EMBL" id="JAESVG020000003">
    <property type="protein sequence ID" value="KAG8628875.1"/>
    <property type="molecule type" value="Genomic_DNA"/>
</dbReference>
<keyword evidence="1" id="KW-0732">Signal</keyword>